<dbReference type="Pfam" id="PF04365">
    <property type="entry name" value="BrnT_toxin"/>
    <property type="match status" value="1"/>
</dbReference>
<dbReference type="AlphaFoldDB" id="A0A3S9NAQ7"/>
<organism evidence="1 2">
    <name type="scientific">Burkholderia cenocepacia</name>
    <dbReference type="NCBI Taxonomy" id="95486"/>
    <lineage>
        <taxon>Bacteria</taxon>
        <taxon>Pseudomonadati</taxon>
        <taxon>Pseudomonadota</taxon>
        <taxon>Betaproteobacteria</taxon>
        <taxon>Burkholderiales</taxon>
        <taxon>Burkholderiaceae</taxon>
        <taxon>Burkholderia</taxon>
        <taxon>Burkholderia cepacia complex</taxon>
    </lineage>
</organism>
<gene>
    <name evidence="1" type="ORF">D5R55_05980</name>
</gene>
<accession>A0A3S9NAQ7</accession>
<dbReference type="InterPro" id="IPR038573">
    <property type="entry name" value="BrnT_sf"/>
</dbReference>
<dbReference type="Gene3D" id="3.10.450.530">
    <property type="entry name" value="Ribonuclease toxin, BrnT, of type II toxin-antitoxin system"/>
    <property type="match status" value="1"/>
</dbReference>
<sequence length="98" mass="11459">MFSHPQLVEIPFVFDDAKDLSNRLKHGISLRMAEFAEWEAARAWPDVRRDYGETRWICLVPIGARLHTAIVVPRGRALRVVSLRKANNREMIRYEEGR</sequence>
<evidence type="ECO:0000313" key="2">
    <source>
        <dbReference type="Proteomes" id="UP000277191"/>
    </source>
</evidence>
<dbReference type="EMBL" id="CP034545">
    <property type="protein sequence ID" value="AZQ52737.1"/>
    <property type="molecule type" value="Genomic_DNA"/>
</dbReference>
<dbReference type="Proteomes" id="UP000277191">
    <property type="component" value="Chromosome 1"/>
</dbReference>
<protein>
    <submittedName>
        <fullName evidence="1">BrnT family toxin</fullName>
    </submittedName>
</protein>
<reference evidence="1 2" key="1">
    <citation type="submission" date="2018-12" db="EMBL/GenBank/DDBJ databases">
        <title>Cadmium resistance mechanism in endophytic bacteria Burkholderia cenocepacia YG-3.</title>
        <authorList>
            <person name="Zhang X."/>
            <person name="Wang X."/>
            <person name="Zhu Y."/>
        </authorList>
    </citation>
    <scope>NUCLEOTIDE SEQUENCE [LARGE SCALE GENOMIC DNA]</scope>
    <source>
        <strain evidence="1 2">YG-3</strain>
    </source>
</reference>
<name>A0A3S9NAQ7_9BURK</name>
<dbReference type="InterPro" id="IPR007460">
    <property type="entry name" value="BrnT_toxin"/>
</dbReference>
<proteinExistence type="predicted"/>
<evidence type="ECO:0000313" key="1">
    <source>
        <dbReference type="EMBL" id="AZQ52737.1"/>
    </source>
</evidence>